<comment type="caution">
    <text evidence="1">The sequence shown here is derived from an EMBL/GenBank/DDBJ whole genome shotgun (WGS) entry which is preliminary data.</text>
</comment>
<name>A0AA41R550_9BACT</name>
<evidence type="ECO:0000313" key="2">
    <source>
        <dbReference type="Proteomes" id="UP001165427"/>
    </source>
</evidence>
<dbReference type="Proteomes" id="UP001165427">
    <property type="component" value="Unassembled WGS sequence"/>
</dbReference>
<proteinExistence type="predicted"/>
<reference evidence="1" key="1">
    <citation type="submission" date="2022-04" db="EMBL/GenBank/DDBJ databases">
        <title>Desulfatitalea alkaliphila sp. nov., a novel anaerobic sulfate-reducing bacterium isolated from terrestrial mud volcano, Taman Peninsula, Russia.</title>
        <authorList>
            <person name="Khomyakova M.A."/>
            <person name="Merkel A.Y."/>
            <person name="Slobodkin A.I."/>
        </authorList>
    </citation>
    <scope>NUCLEOTIDE SEQUENCE</scope>
    <source>
        <strain evidence="1">M08but</strain>
    </source>
</reference>
<keyword evidence="2" id="KW-1185">Reference proteome</keyword>
<accession>A0AA41R550</accession>
<dbReference type="RefSeq" id="WP_246913390.1">
    <property type="nucleotide sequence ID" value="NZ_JALJRB010000027.1"/>
</dbReference>
<sequence>MIYYQSKYLAEKLDINLAKWKRWSRSFLPPDPLGGLQSGVARQFTLKEAFKVYFGGYMVARLKFTIPEAQRILNDLSPWLRSHGYFQFQAENHRSDGRKASEERHLVYIHPTANGRFAYSLRSLHCCGPADARRKEIYDQTLVHTDKDPLIEGCGLSAQVVAVSALYHKFLEGLDV</sequence>
<dbReference type="AlphaFoldDB" id="A0AA41R550"/>
<evidence type="ECO:0000313" key="1">
    <source>
        <dbReference type="EMBL" id="MCJ8502509.1"/>
    </source>
</evidence>
<organism evidence="1 2">
    <name type="scientific">Desulfatitalea alkaliphila</name>
    <dbReference type="NCBI Taxonomy" id="2929485"/>
    <lineage>
        <taxon>Bacteria</taxon>
        <taxon>Pseudomonadati</taxon>
        <taxon>Thermodesulfobacteriota</taxon>
        <taxon>Desulfobacteria</taxon>
        <taxon>Desulfobacterales</taxon>
        <taxon>Desulfosarcinaceae</taxon>
        <taxon>Desulfatitalea</taxon>
    </lineage>
</organism>
<gene>
    <name evidence="1" type="ORF">MRX98_18175</name>
</gene>
<dbReference type="EMBL" id="JALJRB010000027">
    <property type="protein sequence ID" value="MCJ8502509.1"/>
    <property type="molecule type" value="Genomic_DNA"/>
</dbReference>
<protein>
    <submittedName>
        <fullName evidence="1">Uncharacterized protein</fullName>
    </submittedName>
</protein>